<evidence type="ECO:0000313" key="3">
    <source>
        <dbReference type="Proteomes" id="UP001217838"/>
    </source>
</evidence>
<feature type="compositionally biased region" description="Basic residues" evidence="1">
    <location>
        <begin position="214"/>
        <end position="237"/>
    </location>
</feature>
<feature type="region of interest" description="Disordered" evidence="1">
    <location>
        <begin position="174"/>
        <end position="237"/>
    </location>
</feature>
<accession>A0ABT5B625</accession>
<sequence length="237" mass="23500">MTKQAIGAGGEQLRALALAYPEAVEEFPWGHTAVKVRGKAFVFMGGEPGTLSLSCKLPASHGAALLLPFASPTGYGLGKSGWVTAVFPIEAALPIPLLAEWIDESYRAVAPKKLGALIGQGGPKGMAEGTGAKGQGPKGMAERAGSAKKAASAKAGATKAARTTAAKASAKAGAKKAASANAGDTKVARTTAKTSAKVGARKAGAKKPASAKVGARKAGAKKQAKAGTKKATGRRGG</sequence>
<proteinExistence type="predicted"/>
<dbReference type="InterPro" id="IPR058532">
    <property type="entry name" value="YjbR/MT2646/Rv2570-like"/>
</dbReference>
<dbReference type="EMBL" id="JAQNDN010000010">
    <property type="protein sequence ID" value="MDC0669570.1"/>
    <property type="molecule type" value="Genomic_DNA"/>
</dbReference>
<dbReference type="RefSeq" id="WP_271999370.1">
    <property type="nucleotide sequence ID" value="NZ_JAQNDN010000010.1"/>
</dbReference>
<gene>
    <name evidence="2" type="ORF">POL58_17585</name>
</gene>
<evidence type="ECO:0000256" key="1">
    <source>
        <dbReference type="SAM" id="MobiDB-lite"/>
    </source>
</evidence>
<feature type="region of interest" description="Disordered" evidence="1">
    <location>
        <begin position="126"/>
        <end position="158"/>
    </location>
</feature>
<keyword evidence="3" id="KW-1185">Reference proteome</keyword>
<protein>
    <submittedName>
        <fullName evidence="2">MmcQ/YjbR family DNA-binding protein</fullName>
    </submittedName>
</protein>
<dbReference type="GO" id="GO:0003677">
    <property type="term" value="F:DNA binding"/>
    <property type="evidence" value="ECO:0007669"/>
    <property type="project" value="UniProtKB-KW"/>
</dbReference>
<reference evidence="2 3" key="1">
    <citation type="submission" date="2022-11" db="EMBL/GenBank/DDBJ databases">
        <title>Minimal conservation of predation-associated metabolite biosynthetic gene clusters underscores biosynthetic potential of Myxococcota including descriptions for ten novel species: Archangium lansinium sp. nov., Myxococcus landrumus sp. nov., Nannocystis bai.</title>
        <authorList>
            <person name="Ahearne A."/>
            <person name="Stevens C."/>
            <person name="Dowd S."/>
        </authorList>
    </citation>
    <scope>NUCLEOTIDE SEQUENCE [LARGE SCALE GENOMIC DNA]</scope>
    <source>
        <strain evidence="2 3">NCELM</strain>
    </source>
</reference>
<dbReference type="SUPFAM" id="SSF142906">
    <property type="entry name" value="YjbR-like"/>
    <property type="match status" value="1"/>
</dbReference>
<name>A0ABT5B625_9BACT</name>
<feature type="compositionally biased region" description="Low complexity" evidence="1">
    <location>
        <begin position="147"/>
        <end position="158"/>
    </location>
</feature>
<dbReference type="Gene3D" id="3.90.1150.30">
    <property type="match status" value="1"/>
</dbReference>
<organism evidence="2 3">
    <name type="scientific">Nannocystis radixulma</name>
    <dbReference type="NCBI Taxonomy" id="2995305"/>
    <lineage>
        <taxon>Bacteria</taxon>
        <taxon>Pseudomonadati</taxon>
        <taxon>Myxococcota</taxon>
        <taxon>Polyangia</taxon>
        <taxon>Nannocystales</taxon>
        <taxon>Nannocystaceae</taxon>
        <taxon>Nannocystis</taxon>
    </lineage>
</organism>
<comment type="caution">
    <text evidence="2">The sequence shown here is derived from an EMBL/GenBank/DDBJ whole genome shotgun (WGS) entry which is preliminary data.</text>
</comment>
<dbReference type="InterPro" id="IPR038056">
    <property type="entry name" value="YjbR-like_sf"/>
</dbReference>
<keyword evidence="2" id="KW-0238">DNA-binding</keyword>
<evidence type="ECO:0000313" key="2">
    <source>
        <dbReference type="EMBL" id="MDC0669570.1"/>
    </source>
</evidence>
<feature type="compositionally biased region" description="Low complexity" evidence="1">
    <location>
        <begin position="174"/>
        <end position="183"/>
    </location>
</feature>
<dbReference type="Proteomes" id="UP001217838">
    <property type="component" value="Unassembled WGS sequence"/>
</dbReference>
<dbReference type="Pfam" id="PF04237">
    <property type="entry name" value="YjbR"/>
    <property type="match status" value="1"/>
</dbReference>